<keyword evidence="5" id="KW-0597">Phosphoprotein</keyword>
<evidence type="ECO:0000259" key="17">
    <source>
        <dbReference type="PROSITE" id="PS50885"/>
    </source>
</evidence>
<dbReference type="SMART" id="SM00304">
    <property type="entry name" value="HAMP"/>
    <property type="match status" value="1"/>
</dbReference>
<dbReference type="Pfam" id="PF00672">
    <property type="entry name" value="HAMP"/>
    <property type="match status" value="1"/>
</dbReference>
<dbReference type="PROSITE" id="PS50885">
    <property type="entry name" value="HAMP"/>
    <property type="match status" value="1"/>
</dbReference>
<keyword evidence="9" id="KW-0418">Kinase</keyword>
<dbReference type="InterPro" id="IPR003594">
    <property type="entry name" value="HATPase_dom"/>
</dbReference>
<dbReference type="Gene3D" id="6.10.340.10">
    <property type="match status" value="1"/>
</dbReference>
<evidence type="ECO:0000256" key="2">
    <source>
        <dbReference type="ARBA" id="ARBA00004651"/>
    </source>
</evidence>
<dbReference type="Pfam" id="PF00512">
    <property type="entry name" value="HisKA"/>
    <property type="match status" value="1"/>
</dbReference>
<dbReference type="SUPFAM" id="SSF158472">
    <property type="entry name" value="HAMP domain-like"/>
    <property type="match status" value="1"/>
</dbReference>
<evidence type="ECO:0000256" key="12">
    <source>
        <dbReference type="ARBA" id="ARBA00023012"/>
    </source>
</evidence>
<evidence type="ECO:0000256" key="4">
    <source>
        <dbReference type="ARBA" id="ARBA00022475"/>
    </source>
</evidence>
<dbReference type="EC" id="2.7.13.3" evidence="3"/>
<dbReference type="Proteomes" id="UP000664218">
    <property type="component" value="Unassembled WGS sequence"/>
</dbReference>
<evidence type="ECO:0000256" key="1">
    <source>
        <dbReference type="ARBA" id="ARBA00000085"/>
    </source>
</evidence>
<keyword evidence="14" id="KW-0175">Coiled coil</keyword>
<comment type="caution">
    <text evidence="18">The sequence shown here is derived from an EMBL/GenBank/DDBJ whole genome shotgun (WGS) entry which is preliminary data.</text>
</comment>
<dbReference type="SUPFAM" id="SSF47384">
    <property type="entry name" value="Homodimeric domain of signal transducing histidine kinase"/>
    <property type="match status" value="1"/>
</dbReference>
<dbReference type="PANTHER" id="PTHR45528:SF1">
    <property type="entry name" value="SENSOR HISTIDINE KINASE CPXA"/>
    <property type="match status" value="1"/>
</dbReference>
<evidence type="ECO:0000256" key="14">
    <source>
        <dbReference type="SAM" id="Coils"/>
    </source>
</evidence>
<dbReference type="CDD" id="cd00082">
    <property type="entry name" value="HisKA"/>
    <property type="match status" value="1"/>
</dbReference>
<dbReference type="InterPro" id="IPR003660">
    <property type="entry name" value="HAMP_dom"/>
</dbReference>
<evidence type="ECO:0000259" key="16">
    <source>
        <dbReference type="PROSITE" id="PS50109"/>
    </source>
</evidence>
<dbReference type="Pfam" id="PF02518">
    <property type="entry name" value="HATPase_c"/>
    <property type="match status" value="1"/>
</dbReference>
<keyword evidence="11 15" id="KW-1133">Transmembrane helix</keyword>
<dbReference type="InterPro" id="IPR036890">
    <property type="entry name" value="HATPase_C_sf"/>
</dbReference>
<evidence type="ECO:0000313" key="18">
    <source>
        <dbReference type="EMBL" id="MBO1266228.1"/>
    </source>
</evidence>
<accession>A0A939HF82</accession>
<feature type="transmembrane region" description="Helical" evidence="15">
    <location>
        <begin position="176"/>
        <end position="195"/>
    </location>
</feature>
<dbReference type="GO" id="GO:0000155">
    <property type="term" value="F:phosphorelay sensor kinase activity"/>
    <property type="evidence" value="ECO:0007669"/>
    <property type="project" value="InterPro"/>
</dbReference>
<feature type="domain" description="Histidine kinase" evidence="16">
    <location>
        <begin position="278"/>
        <end position="493"/>
    </location>
</feature>
<dbReference type="InterPro" id="IPR036097">
    <property type="entry name" value="HisK_dim/P_sf"/>
</dbReference>
<evidence type="ECO:0000256" key="5">
    <source>
        <dbReference type="ARBA" id="ARBA00022553"/>
    </source>
</evidence>
<dbReference type="PANTHER" id="PTHR45528">
    <property type="entry name" value="SENSOR HISTIDINE KINASE CPXA"/>
    <property type="match status" value="1"/>
</dbReference>
<dbReference type="InterPro" id="IPR005467">
    <property type="entry name" value="His_kinase_dom"/>
</dbReference>
<dbReference type="CDD" id="cd06225">
    <property type="entry name" value="HAMP"/>
    <property type="match status" value="1"/>
</dbReference>
<dbReference type="AlphaFoldDB" id="A0A939HF82"/>
<keyword evidence="12" id="KW-0902">Two-component regulatory system</keyword>
<keyword evidence="6" id="KW-0808">Transferase</keyword>
<dbReference type="SUPFAM" id="SSF55874">
    <property type="entry name" value="ATPase domain of HSP90 chaperone/DNA topoisomerase II/histidine kinase"/>
    <property type="match status" value="1"/>
</dbReference>
<name>A0A939HF82_9CLOT</name>
<reference evidence="18" key="1">
    <citation type="submission" date="2021-03" db="EMBL/GenBank/DDBJ databases">
        <title>Proteiniclasticum marinus sp. nov., isolated from tidal flat sediment.</title>
        <authorList>
            <person name="Namirimu T."/>
            <person name="Yang J.-A."/>
            <person name="Yang S.-H."/>
            <person name="Kim Y.-J."/>
            <person name="Kwon K.K."/>
        </authorList>
    </citation>
    <scope>NUCLEOTIDE SEQUENCE</scope>
    <source>
        <strain evidence="18">SCR006</strain>
    </source>
</reference>
<comment type="catalytic activity">
    <reaction evidence="1">
        <text>ATP + protein L-histidine = ADP + protein N-phospho-L-histidine.</text>
        <dbReference type="EC" id="2.7.13.3"/>
    </reaction>
</comment>
<dbReference type="SMART" id="SM00387">
    <property type="entry name" value="HATPase_c"/>
    <property type="match status" value="1"/>
</dbReference>
<dbReference type="Gene3D" id="3.30.565.10">
    <property type="entry name" value="Histidine kinase-like ATPase, C-terminal domain"/>
    <property type="match status" value="1"/>
</dbReference>
<evidence type="ECO:0000256" key="3">
    <source>
        <dbReference type="ARBA" id="ARBA00012438"/>
    </source>
</evidence>
<dbReference type="InterPro" id="IPR050398">
    <property type="entry name" value="HssS/ArlS-like"/>
</dbReference>
<evidence type="ECO:0000313" key="19">
    <source>
        <dbReference type="Proteomes" id="UP000664218"/>
    </source>
</evidence>
<dbReference type="Gene3D" id="1.10.287.130">
    <property type="match status" value="1"/>
</dbReference>
<evidence type="ECO:0000256" key="13">
    <source>
        <dbReference type="ARBA" id="ARBA00023136"/>
    </source>
</evidence>
<dbReference type="SMART" id="SM00388">
    <property type="entry name" value="HisKA"/>
    <property type="match status" value="1"/>
</dbReference>
<evidence type="ECO:0000256" key="8">
    <source>
        <dbReference type="ARBA" id="ARBA00022741"/>
    </source>
</evidence>
<keyword evidence="4" id="KW-1003">Cell membrane</keyword>
<evidence type="ECO:0000256" key="10">
    <source>
        <dbReference type="ARBA" id="ARBA00022840"/>
    </source>
</evidence>
<evidence type="ECO:0000256" key="11">
    <source>
        <dbReference type="ARBA" id="ARBA00022989"/>
    </source>
</evidence>
<dbReference type="GO" id="GO:0005886">
    <property type="term" value="C:plasma membrane"/>
    <property type="evidence" value="ECO:0007669"/>
    <property type="project" value="UniProtKB-SubCell"/>
</dbReference>
<sequence>MFRSISNKLTFIMVLLVTALLLGSMLFMSYSFETYYTRTKKTALSENLESFRNRALSPGETLIQSINDFEASNNTRLFIFGQNGTLQYMAYGGNRIDGDYIEIINRFFGDLVTDKTLVDALLVNRSIISREYERADGSIRYFLTASSINVLDADSFAISISSMVPINESARTIKNFFVYVFAGGFIVVVILAFLISHTVTRPIRKLTSSSKELARLNFDTQIDRTQKDEIGELAESLSTLAANLKTALSELNEKNRLLEEDVLKGQKLENQRKDFIRDISHELKTPITLIQGYTEGLIDGISEESRDEYLSVILDESKNMEKLVKDMIELSYTESDAFNLNKTEFNLSTVLVNSAAPFLDYPSEKLSFNFSIGSQYYIEADLEKLSTAIRNIIKNAMTYTDLHQEGQVNISLYEEHQELILKIFNTPAHIDETELENIWVQFYKKDRSRQRKDGSSGLGLSIIRNILEKHELDYDLRNEGNGVAFVIRFKEYKRKDQ</sequence>
<evidence type="ECO:0000256" key="15">
    <source>
        <dbReference type="SAM" id="Phobius"/>
    </source>
</evidence>
<gene>
    <name evidence="18" type="ORF">J3A84_14420</name>
</gene>
<dbReference type="PROSITE" id="PS50109">
    <property type="entry name" value="HIS_KIN"/>
    <property type="match status" value="1"/>
</dbReference>
<evidence type="ECO:0000256" key="7">
    <source>
        <dbReference type="ARBA" id="ARBA00022692"/>
    </source>
</evidence>
<keyword evidence="8" id="KW-0547">Nucleotide-binding</keyword>
<keyword evidence="13 15" id="KW-0472">Membrane</keyword>
<dbReference type="InterPro" id="IPR003661">
    <property type="entry name" value="HisK_dim/P_dom"/>
</dbReference>
<keyword evidence="7 15" id="KW-0812">Transmembrane</keyword>
<evidence type="ECO:0000256" key="9">
    <source>
        <dbReference type="ARBA" id="ARBA00022777"/>
    </source>
</evidence>
<comment type="subcellular location">
    <subcellularLocation>
        <location evidence="2">Cell membrane</location>
        <topology evidence="2">Multi-pass membrane protein</topology>
    </subcellularLocation>
</comment>
<dbReference type="EMBL" id="JAFNJU010000015">
    <property type="protein sequence ID" value="MBO1266228.1"/>
    <property type="molecule type" value="Genomic_DNA"/>
</dbReference>
<feature type="coiled-coil region" evidence="14">
    <location>
        <begin position="234"/>
        <end position="261"/>
    </location>
</feature>
<evidence type="ECO:0000256" key="6">
    <source>
        <dbReference type="ARBA" id="ARBA00022679"/>
    </source>
</evidence>
<keyword evidence="19" id="KW-1185">Reference proteome</keyword>
<feature type="domain" description="HAMP" evidence="17">
    <location>
        <begin position="197"/>
        <end position="249"/>
    </location>
</feature>
<dbReference type="FunFam" id="1.10.287.130:FF:000001">
    <property type="entry name" value="Two-component sensor histidine kinase"/>
    <property type="match status" value="1"/>
</dbReference>
<proteinExistence type="predicted"/>
<keyword evidence="10" id="KW-0067">ATP-binding</keyword>
<dbReference type="GO" id="GO:0005524">
    <property type="term" value="F:ATP binding"/>
    <property type="evidence" value="ECO:0007669"/>
    <property type="project" value="UniProtKB-KW"/>
</dbReference>
<protein>
    <recommendedName>
        <fullName evidence="3">histidine kinase</fullName>
        <ecNumber evidence="3">2.7.13.3</ecNumber>
    </recommendedName>
</protein>
<dbReference type="RefSeq" id="WP_207600755.1">
    <property type="nucleotide sequence ID" value="NZ_JAFNJU010000015.1"/>
</dbReference>
<organism evidence="18 19">
    <name type="scientific">Proteiniclasticum aestuarii</name>
    <dbReference type="NCBI Taxonomy" id="2817862"/>
    <lineage>
        <taxon>Bacteria</taxon>
        <taxon>Bacillati</taxon>
        <taxon>Bacillota</taxon>
        <taxon>Clostridia</taxon>
        <taxon>Eubacteriales</taxon>
        <taxon>Clostridiaceae</taxon>
        <taxon>Proteiniclasticum</taxon>
    </lineage>
</organism>